<keyword evidence="2" id="KW-1133">Transmembrane helix</keyword>
<dbReference type="PANTHER" id="PTHR11102">
    <property type="entry name" value="SEL-1-LIKE PROTEIN"/>
    <property type="match status" value="1"/>
</dbReference>
<keyword evidence="5" id="KW-1185">Reference proteome</keyword>
<gene>
    <name evidence="4" type="primary">HRD3_1</name>
    <name evidence="4" type="ORF">GLX27_002997</name>
</gene>
<dbReference type="EMBL" id="CP046236">
    <property type="protein sequence ID" value="WFD48328.1"/>
    <property type="molecule type" value="Genomic_DNA"/>
</dbReference>
<keyword evidence="2" id="KW-0472">Membrane</keyword>
<protein>
    <submittedName>
        <fullName evidence="4">ERAD-associated protein</fullName>
    </submittedName>
</protein>
<comment type="similarity">
    <text evidence="1">Belongs to the sel-1 family.</text>
</comment>
<dbReference type="InterPro" id="IPR006597">
    <property type="entry name" value="Sel1-like"/>
</dbReference>
<accession>A0ABY8ES28</accession>
<dbReference type="Proteomes" id="UP000818624">
    <property type="component" value="Chromosome 3"/>
</dbReference>
<reference evidence="4 5" key="1">
    <citation type="journal article" date="2020" name="Elife">
        <title>Loss of centromere function drives karyotype evolution in closely related Malassezia species.</title>
        <authorList>
            <person name="Sankaranarayanan S.R."/>
            <person name="Ianiri G."/>
            <person name="Coelho M.A."/>
            <person name="Reza M.H."/>
            <person name="Thimmappa B.C."/>
            <person name="Ganguly P."/>
            <person name="Vadnala R.N."/>
            <person name="Sun S."/>
            <person name="Siddharthan R."/>
            <person name="Tellgren-Roth C."/>
            <person name="Dawson T.L."/>
            <person name="Heitman J."/>
            <person name="Sanyal K."/>
        </authorList>
    </citation>
    <scope>NUCLEOTIDE SEQUENCE [LARGE SCALE GENOMIC DNA]</scope>
    <source>
        <strain evidence="4">CBS14141</strain>
    </source>
</reference>
<dbReference type="PANTHER" id="PTHR11102:SF147">
    <property type="entry name" value="SEL1L ADAPTOR SUBUNIT OF ERAD E3 UBIQUITIN LIGASE"/>
    <property type="match status" value="1"/>
</dbReference>
<evidence type="ECO:0000256" key="1">
    <source>
        <dbReference type="ARBA" id="ARBA00038101"/>
    </source>
</evidence>
<evidence type="ECO:0000313" key="4">
    <source>
        <dbReference type="EMBL" id="WFD48328.1"/>
    </source>
</evidence>
<feature type="signal peptide" evidence="3">
    <location>
        <begin position="1"/>
        <end position="17"/>
    </location>
</feature>
<dbReference type="InterPro" id="IPR050767">
    <property type="entry name" value="Sel1_AlgK"/>
</dbReference>
<dbReference type="InterPro" id="IPR011990">
    <property type="entry name" value="TPR-like_helical_dom_sf"/>
</dbReference>
<organism evidence="4 5">
    <name type="scientific">Malassezia furfur</name>
    <name type="common">Pityriasis versicolor infection agent</name>
    <name type="synonym">Pityrosporum furfur</name>
    <dbReference type="NCBI Taxonomy" id="55194"/>
    <lineage>
        <taxon>Eukaryota</taxon>
        <taxon>Fungi</taxon>
        <taxon>Dikarya</taxon>
        <taxon>Basidiomycota</taxon>
        <taxon>Ustilaginomycotina</taxon>
        <taxon>Malasseziomycetes</taxon>
        <taxon>Malasseziales</taxon>
        <taxon>Malasseziaceae</taxon>
        <taxon>Malassezia</taxon>
    </lineage>
</organism>
<dbReference type="SMART" id="SM00671">
    <property type="entry name" value="SEL1"/>
    <property type="match status" value="6"/>
</dbReference>
<sequence length="954" mass="105242">MRVALLVVAALVAVASAHSDADEAYASALADLRSLVDDAISPLDAASERSSWTYTAAAWAERLGLDRVGARLRTHTHDRARSQYEHTAASASFTERMVAWLDPRPKLTSEREPFTVYDTPERALWPDWDYNHVKASRAHARRNVPLAINGWEQAMWGPFVADVQDPQPPRVQTAVDAFQATQHGALVAEWLTNQTRKLVGSAALEDAPRRAAASPAAQAAVAKRDRAVAKLEQVAFRDTYDDEAMLASTFRKENVSTTQADALWVLGEHSLWGTHGAAPDLPRALRAFEQLAQLGNASAHARLGFLYDSPLVDVLYGMPQHAPRALMHHVFAAQEGEYGAQLALAHRYAHGLGVPADCLEALRWYDAAAQATYTQYLAGPPGGRTLPYSKVRLSDRAILASKRNPRLHAGHLNPLLSVKLIRPDLRRLLAQEPRALSDTAALHGILDVYQHHNGPNELARVLFLAHAYYRGSVVGEGEALGAIERNYPLAMRYARYVAEKRWPMPAELENPAWLARGPDGRLQRAYQAVDMSEADTVRTGDAAALLGMMYMRGEGTPQDFVRAQVWFTRAQLDGNRRAAAWLAVMYDEGWTAPRNPELAQEILDDALRKEHAPDASVEVARKLIESKLYKEGVTRLPRIAYLGAEGERVGESSQLETTYEVSYLRGSVYADQLFTQTASASACDLGAEELKRAAERADWVDPVFHRAEAALARGNVATALMGWAIAASYGVEEAQDNVAFVLDPIKSLLHPAPPRASDRAALQYWAESALQGSRHALERVCDYVRLARGSDVGQGDAASCYMALIDIEKDLAAPYWYLAQMYENGVGTTTRDFPLAKRYYDVVTGLAPGKAILTTFPALVRLHLKAMWLWLHGDDSARRMLASYVWKPRTKRAPSPARPPATRADMDAWLDYAVDAAVFGVGLVLLGVLYLVRRWIDARLQAANAQLAQIQALR</sequence>
<dbReference type="Pfam" id="PF08238">
    <property type="entry name" value="Sel1"/>
    <property type="match status" value="6"/>
</dbReference>
<feature type="transmembrane region" description="Helical" evidence="2">
    <location>
        <begin position="909"/>
        <end position="932"/>
    </location>
</feature>
<proteinExistence type="inferred from homology"/>
<keyword evidence="3" id="KW-0732">Signal</keyword>
<dbReference type="SUPFAM" id="SSF81901">
    <property type="entry name" value="HCP-like"/>
    <property type="match status" value="2"/>
</dbReference>
<keyword evidence="2" id="KW-0812">Transmembrane</keyword>
<dbReference type="Gene3D" id="1.25.40.10">
    <property type="entry name" value="Tetratricopeptide repeat domain"/>
    <property type="match status" value="2"/>
</dbReference>
<name>A0ABY8ES28_MALFU</name>
<evidence type="ECO:0000256" key="2">
    <source>
        <dbReference type="SAM" id="Phobius"/>
    </source>
</evidence>
<feature type="chain" id="PRO_5046448142" evidence="3">
    <location>
        <begin position="18"/>
        <end position="954"/>
    </location>
</feature>
<evidence type="ECO:0000313" key="5">
    <source>
        <dbReference type="Proteomes" id="UP000818624"/>
    </source>
</evidence>
<evidence type="ECO:0000256" key="3">
    <source>
        <dbReference type="SAM" id="SignalP"/>
    </source>
</evidence>